<gene>
    <name evidence="2" type="ORF">EJ913_04260</name>
</gene>
<reference evidence="2 3" key="1">
    <citation type="submission" date="2018-12" db="EMBL/GenBank/DDBJ databases">
        <authorList>
            <person name="Yang Y."/>
        </authorList>
    </citation>
    <scope>NUCLEOTIDE SEQUENCE [LARGE SCALE GENOMIC DNA]</scope>
    <source>
        <strain evidence="2 3">GSF71</strain>
    </source>
</reference>
<keyword evidence="1" id="KW-0472">Membrane</keyword>
<dbReference type="RefSeq" id="WP_126995105.1">
    <property type="nucleotide sequence ID" value="NZ_CP173190.1"/>
</dbReference>
<keyword evidence="3" id="KW-1185">Reference proteome</keyword>
<organism evidence="2 3">
    <name type="scientific">Azospirillum doebereinerae</name>
    <dbReference type="NCBI Taxonomy" id="92933"/>
    <lineage>
        <taxon>Bacteria</taxon>
        <taxon>Pseudomonadati</taxon>
        <taxon>Pseudomonadota</taxon>
        <taxon>Alphaproteobacteria</taxon>
        <taxon>Rhodospirillales</taxon>
        <taxon>Azospirillaceae</taxon>
        <taxon>Azospirillum</taxon>
    </lineage>
</organism>
<name>A0A433JDU2_9PROT</name>
<comment type="caution">
    <text evidence="2">The sequence shown here is derived from an EMBL/GenBank/DDBJ whole genome shotgun (WGS) entry which is preliminary data.</text>
</comment>
<dbReference type="AlphaFoldDB" id="A0A433JDU2"/>
<evidence type="ECO:0000313" key="2">
    <source>
        <dbReference type="EMBL" id="RUQ75076.1"/>
    </source>
</evidence>
<accession>A0A433JDU2</accession>
<feature type="transmembrane region" description="Helical" evidence="1">
    <location>
        <begin position="47"/>
        <end position="75"/>
    </location>
</feature>
<evidence type="ECO:0000256" key="1">
    <source>
        <dbReference type="SAM" id="Phobius"/>
    </source>
</evidence>
<proteinExistence type="predicted"/>
<dbReference type="OrthoDB" id="8449317at2"/>
<dbReference type="Proteomes" id="UP000280346">
    <property type="component" value="Unassembled WGS sequence"/>
</dbReference>
<evidence type="ECO:0000313" key="3">
    <source>
        <dbReference type="Proteomes" id="UP000280346"/>
    </source>
</evidence>
<keyword evidence="1" id="KW-0812">Transmembrane</keyword>
<keyword evidence="1" id="KW-1133">Transmembrane helix</keyword>
<protein>
    <submittedName>
        <fullName evidence="2">Uncharacterized protein</fullName>
    </submittedName>
</protein>
<sequence length="81" mass="8614">MKSFEKAALLFLLRHLLAGIAGAVVLGSGILWFDVARLATLIGNSEYGVVAVVMLYASLMLTFGSLAMGIGIMTLNEDNRP</sequence>
<dbReference type="EMBL" id="RZIJ01000002">
    <property type="protein sequence ID" value="RUQ75076.1"/>
    <property type="molecule type" value="Genomic_DNA"/>
</dbReference>